<evidence type="ECO:0000256" key="1">
    <source>
        <dbReference type="ARBA" id="ARBA00022729"/>
    </source>
</evidence>
<keyword evidence="1 2" id="KW-0732">Signal</keyword>
<comment type="caution">
    <text evidence="4">The sequence shown here is derived from an EMBL/GenBank/DDBJ whole genome shotgun (WGS) entry which is preliminary data.</text>
</comment>
<dbReference type="Gene3D" id="3.40.50.1820">
    <property type="entry name" value="alpha/beta hydrolase"/>
    <property type="match status" value="1"/>
</dbReference>
<dbReference type="Pfam" id="PF01738">
    <property type="entry name" value="DLH"/>
    <property type="match status" value="1"/>
</dbReference>
<name>A0AAE3MM25_9FLAO</name>
<dbReference type="GO" id="GO:0016787">
    <property type="term" value="F:hydrolase activity"/>
    <property type="evidence" value="ECO:0007669"/>
    <property type="project" value="InterPro"/>
</dbReference>
<keyword evidence="5" id="KW-1185">Reference proteome</keyword>
<dbReference type="PANTHER" id="PTHR43037">
    <property type="entry name" value="UNNAMED PRODUCT-RELATED"/>
    <property type="match status" value="1"/>
</dbReference>
<dbReference type="RefSeq" id="WP_266013130.1">
    <property type="nucleotide sequence ID" value="NZ_JAPFQP010000003.1"/>
</dbReference>
<dbReference type="InterPro" id="IPR029058">
    <property type="entry name" value="AB_hydrolase_fold"/>
</dbReference>
<evidence type="ECO:0000313" key="4">
    <source>
        <dbReference type="EMBL" id="MCX2719908.1"/>
    </source>
</evidence>
<dbReference type="PROSITE" id="PS51257">
    <property type="entry name" value="PROKAR_LIPOPROTEIN"/>
    <property type="match status" value="1"/>
</dbReference>
<gene>
    <name evidence="4" type="ORF">OO016_09865</name>
</gene>
<dbReference type="InterPro" id="IPR002925">
    <property type="entry name" value="Dienelactn_hydro"/>
</dbReference>
<feature type="domain" description="Dienelactone hydrolase" evidence="3">
    <location>
        <begin position="118"/>
        <end position="221"/>
    </location>
</feature>
<accession>A0AAE3MM25</accession>
<evidence type="ECO:0000259" key="3">
    <source>
        <dbReference type="Pfam" id="PF01738"/>
    </source>
</evidence>
<proteinExistence type="predicted"/>
<dbReference type="SUPFAM" id="SSF53474">
    <property type="entry name" value="alpha/beta-Hydrolases"/>
    <property type="match status" value="1"/>
</dbReference>
<dbReference type="PANTHER" id="PTHR43037:SF1">
    <property type="entry name" value="BLL1128 PROTEIN"/>
    <property type="match status" value="1"/>
</dbReference>
<dbReference type="Proteomes" id="UP001207116">
    <property type="component" value="Unassembled WGS sequence"/>
</dbReference>
<organism evidence="4 5">
    <name type="scientific">Lentiprolixibacter aurantiacus</name>
    <dbReference type="NCBI Taxonomy" id="2993939"/>
    <lineage>
        <taxon>Bacteria</taxon>
        <taxon>Pseudomonadati</taxon>
        <taxon>Bacteroidota</taxon>
        <taxon>Flavobacteriia</taxon>
        <taxon>Flavobacteriales</taxon>
        <taxon>Flavobacteriaceae</taxon>
        <taxon>Lentiprolixibacter</taxon>
    </lineage>
</organism>
<feature type="signal peptide" evidence="2">
    <location>
        <begin position="1"/>
        <end position="27"/>
    </location>
</feature>
<dbReference type="AlphaFoldDB" id="A0AAE3MM25"/>
<dbReference type="InterPro" id="IPR050955">
    <property type="entry name" value="Plant_Biomass_Hydrol_Est"/>
</dbReference>
<evidence type="ECO:0000313" key="5">
    <source>
        <dbReference type="Proteomes" id="UP001207116"/>
    </source>
</evidence>
<feature type="chain" id="PRO_5042266060" evidence="2">
    <location>
        <begin position="28"/>
        <end position="243"/>
    </location>
</feature>
<sequence length="243" mass="28199">MNHLFKRTLIFLCAVFSLFFTSCKAQSQLIEGEEETLVRENLQYYLYYPKEYEEKKEEDFGLLLFLHGGGESGDTLGIIKKNGPPKLIAEGKQFPFLILAPQNPYKRKWWNVRAVMQLLDSVVQNNRVDTDRLYLTGLSRGGSAAWEIAVQYPHTFAAMAVVCGMTPIPYASWINKNMPIWVFHGTEDKSIPFSESEEMVEKLKQMRYPVKFTVYEGVGHNSWEQAYTTEELYTWFMKQSKTE</sequence>
<protein>
    <submittedName>
        <fullName evidence="4">Prolyl oligopeptidase family serine peptidase</fullName>
    </submittedName>
</protein>
<reference evidence="4" key="1">
    <citation type="submission" date="2022-11" db="EMBL/GenBank/DDBJ databases">
        <title>The characterization of three novel Bacteroidetes species and genomic analysis of their roles in tidal elemental geochemical cycles.</title>
        <authorList>
            <person name="Ma K.-J."/>
        </authorList>
    </citation>
    <scope>NUCLEOTIDE SEQUENCE</scope>
    <source>
        <strain evidence="4">M415</strain>
    </source>
</reference>
<evidence type="ECO:0000256" key="2">
    <source>
        <dbReference type="SAM" id="SignalP"/>
    </source>
</evidence>
<dbReference type="EMBL" id="JAPFQP010000003">
    <property type="protein sequence ID" value="MCX2719908.1"/>
    <property type="molecule type" value="Genomic_DNA"/>
</dbReference>